<organism evidence="2">
    <name type="scientific">Coleochaete scutata</name>
    <dbReference type="NCBI Taxonomy" id="3125"/>
    <lineage>
        <taxon>Eukaryota</taxon>
        <taxon>Viridiplantae</taxon>
        <taxon>Streptophyta</taxon>
        <taxon>Coleochaetophyceae</taxon>
        <taxon>Coleochaetales</taxon>
        <taxon>Coleochaetaceae</taxon>
        <taxon>Coleochaete</taxon>
    </lineage>
</organism>
<name>A0A5P9NVZ5_COLSC</name>
<feature type="domain" description="Homing endonuclease LAGLIDADG" evidence="1">
    <location>
        <begin position="21"/>
        <end position="112"/>
    </location>
</feature>
<dbReference type="GO" id="GO:0005739">
    <property type="term" value="C:mitochondrion"/>
    <property type="evidence" value="ECO:0007669"/>
    <property type="project" value="UniProtKB-ARBA"/>
</dbReference>
<dbReference type="AlphaFoldDB" id="A0A5P9NVZ5"/>
<protein>
    <submittedName>
        <fullName evidence="2">Putative LAGLIDADG homing endonuclease</fullName>
    </submittedName>
</protein>
<geneLocation type="mitochondrion" evidence="2"/>
<evidence type="ECO:0000259" key="1">
    <source>
        <dbReference type="Pfam" id="PF00961"/>
    </source>
</evidence>
<keyword evidence="2" id="KW-0496">Mitochondrion</keyword>
<keyword evidence="2" id="KW-0255">Endonuclease</keyword>
<dbReference type="SUPFAM" id="SSF55608">
    <property type="entry name" value="Homing endonucleases"/>
    <property type="match status" value="2"/>
</dbReference>
<dbReference type="Pfam" id="PF00961">
    <property type="entry name" value="LAGLIDADG_1"/>
    <property type="match status" value="2"/>
</dbReference>
<keyword evidence="2" id="KW-0378">Hydrolase</keyword>
<dbReference type="InterPro" id="IPR027434">
    <property type="entry name" value="Homing_endonucl"/>
</dbReference>
<reference evidence="2" key="1">
    <citation type="submission" date="2019-10" db="EMBL/GenBank/DDBJ databases">
        <title>Complete mitogenome of the streptophyte green alga Coleochaete scutata (Coleochaetophyceae).</title>
        <authorList>
            <person name="Turmel M."/>
            <person name="Otis C."/>
            <person name="Lemieux C."/>
        </authorList>
    </citation>
    <scope>NUCLEOTIDE SEQUENCE</scope>
</reference>
<keyword evidence="2" id="KW-0540">Nuclease</keyword>
<dbReference type="PANTHER" id="PTHR36181">
    <property type="entry name" value="INTRON-ENCODED ENDONUCLEASE AI3-RELATED"/>
    <property type="match status" value="1"/>
</dbReference>
<dbReference type="Gene3D" id="3.10.28.10">
    <property type="entry name" value="Homing endonucleases"/>
    <property type="match status" value="2"/>
</dbReference>
<dbReference type="InterPro" id="IPR051289">
    <property type="entry name" value="LAGLIDADG_Endonuclease"/>
</dbReference>
<sequence>MIPQKSDSGDRFDSPIFGSYLAGLWEGDGHIILPKYNQQGKIINTPCLAITFVDNDLLLVENLVSKYGGWIRFKTKQNAIVWTVTKQSDLIKLVRFINGYLRTPKIYELNLLISYLNEKFDANIVNHSMDISLLSNNYWLAGFIDADGGFKVRYSQKRIDELTKKVLSKERIEVRFALEQRQDHPKNQASYQDIMKQIADYLSVNLRISHHNGKNYWIVEVFSVIKLQLLVDYLNIYPLLTAKSNDYRDWLKVFELVKTNKHLTESGKSIIENIKSNMNRKRTVFDWSHIK</sequence>
<dbReference type="EMBL" id="MN613583">
    <property type="protein sequence ID" value="QFU80129.1"/>
    <property type="molecule type" value="Genomic_DNA"/>
</dbReference>
<proteinExistence type="predicted"/>
<dbReference type="GO" id="GO:0004519">
    <property type="term" value="F:endonuclease activity"/>
    <property type="evidence" value="ECO:0007669"/>
    <property type="project" value="UniProtKB-KW"/>
</dbReference>
<dbReference type="RefSeq" id="YP_009710024.1">
    <property type="nucleotide sequence ID" value="NC_045180.1"/>
</dbReference>
<dbReference type="InterPro" id="IPR004860">
    <property type="entry name" value="LAGLIDADG_dom"/>
</dbReference>
<dbReference type="GeneID" id="42369830"/>
<evidence type="ECO:0000313" key="2">
    <source>
        <dbReference type="EMBL" id="QFU80129.1"/>
    </source>
</evidence>
<gene>
    <name evidence="2" type="primary">orf291</name>
</gene>
<accession>A0A5P9NVZ5</accession>
<dbReference type="PANTHER" id="PTHR36181:SF6">
    <property type="entry name" value="INTRON-ENCODED LAGLIDADG ENDONUCLEASE FAMILY PROTEIN"/>
    <property type="match status" value="1"/>
</dbReference>
<feature type="domain" description="Homing endonuclease LAGLIDADG" evidence="1">
    <location>
        <begin position="140"/>
        <end position="253"/>
    </location>
</feature>